<dbReference type="Gene3D" id="2.30.29.210">
    <property type="entry name" value="FACT complex subunit Spt16p/Cdc68p"/>
    <property type="match status" value="2"/>
</dbReference>
<comment type="subcellular location">
    <subcellularLocation>
        <location evidence="10">Nucleus</location>
    </subcellularLocation>
    <subcellularLocation>
        <location evidence="10">Chromosome</location>
    </subcellularLocation>
</comment>
<feature type="region of interest" description="Disordered" evidence="11">
    <location>
        <begin position="57"/>
        <end position="78"/>
    </location>
</feature>
<dbReference type="InterPro" id="IPR013719">
    <property type="entry name" value="RTT106/SPT16-like_middle_dom"/>
</dbReference>
<dbReference type="GO" id="GO:0006260">
    <property type="term" value="P:DNA replication"/>
    <property type="evidence" value="ECO:0007669"/>
    <property type="project" value="UniProtKB-KW"/>
</dbReference>
<dbReference type="OMA" id="EEDDQYQ"/>
<dbReference type="PANTHER" id="PTHR13980">
    <property type="entry name" value="CDC68 RELATED"/>
    <property type="match status" value="1"/>
</dbReference>
<dbReference type="InterPro" id="IPR040258">
    <property type="entry name" value="Spt16"/>
</dbReference>
<dbReference type="Pfam" id="PF08644">
    <property type="entry name" value="SPT16"/>
    <property type="match status" value="2"/>
</dbReference>
<evidence type="ECO:0000259" key="12">
    <source>
        <dbReference type="SMART" id="SM01286"/>
    </source>
</evidence>
<evidence type="ECO:0000256" key="8">
    <source>
        <dbReference type="ARBA" id="ARBA00023204"/>
    </source>
</evidence>
<evidence type="ECO:0000256" key="3">
    <source>
        <dbReference type="ARBA" id="ARBA00022705"/>
    </source>
</evidence>
<keyword evidence="6" id="KW-0175">Coiled coil</keyword>
<keyword evidence="15" id="KW-1185">Reference proteome</keyword>
<evidence type="ECO:0000256" key="9">
    <source>
        <dbReference type="ARBA" id="ARBA00023242"/>
    </source>
</evidence>
<evidence type="ECO:0000256" key="10">
    <source>
        <dbReference type="RuleBase" id="RU367052"/>
    </source>
</evidence>
<feature type="domain" description="FACT complex subunit SPT16 middle" evidence="12">
    <location>
        <begin position="152"/>
        <end position="267"/>
    </location>
</feature>
<evidence type="ECO:0000256" key="6">
    <source>
        <dbReference type="ARBA" id="ARBA00023054"/>
    </source>
</evidence>
<sequence>MIFNVSHGFQNLKAPTNNPKTESFSLLPADTVIVIENAPEVGTSTSSKAFKDVAYSFNDEEEEQKPKPKFEMNGSNGFLSKTTLRLDNQEMTKEEQRRQHQAELACQKNEETARRLASGIGSSDGHGAVRTSNDLIAYKNVDDVMNLKEVMIYVDQKNEAILLPIHGSLVPFHIATVKSVTSQQDCNRGYEMEAEWAIYIKEVTFRSKDARHINEKVQLIKNLRKRVASRESERAERATLVTQEKLQLSKTIPIRLSDLKIRPAFEGQGESVDIMYANIKHVFFQAAEREMITLLHFHLHNHIMVGKKKAKDVQFYVEPHQRNLQLDFDQPLREPGFHGVPQKSSAFIIPTPNCLIELIETPFLVITLSEVEIVNIERVGLGQKAFDMAMVFKNFKKDVLRIDAIPIAALDGIKEWLNIINVKYYESKMNLTWRIILKTISEDPEKFIEGGGWEFLNLEASDSDTENSEESDVGYEPSDVEEVSHSEDEESDSESLVDSDEGDVEDKDSDDLEGKSWDE</sequence>
<keyword evidence="9 10" id="KW-0539">Nucleus</keyword>
<evidence type="ECO:0000313" key="14">
    <source>
        <dbReference type="EMBL" id="ERN15830.1"/>
    </source>
</evidence>
<evidence type="ECO:0000256" key="4">
    <source>
        <dbReference type="ARBA" id="ARBA00022763"/>
    </source>
</evidence>
<evidence type="ECO:0000256" key="5">
    <source>
        <dbReference type="ARBA" id="ARBA00023015"/>
    </source>
</evidence>
<dbReference type="eggNOG" id="KOG1189">
    <property type="taxonomic scope" value="Eukaryota"/>
</dbReference>
<feature type="compositionally biased region" description="Acidic residues" evidence="11">
    <location>
        <begin position="461"/>
        <end position="511"/>
    </location>
</feature>
<dbReference type="InterPro" id="IPR011993">
    <property type="entry name" value="PH-like_dom_sf"/>
</dbReference>
<dbReference type="InterPro" id="IPR013953">
    <property type="entry name" value="FACT_SPT16_M"/>
</dbReference>
<keyword evidence="4 10" id="KW-0227">DNA damage</keyword>
<dbReference type="Pfam" id="PF08512">
    <property type="entry name" value="Rttp106-like_middle"/>
    <property type="match status" value="1"/>
</dbReference>
<dbReference type="InterPro" id="IPR056595">
    <property type="entry name" value="Fact-SPT16_PH"/>
</dbReference>
<dbReference type="GO" id="GO:0006368">
    <property type="term" value="P:transcription elongation by RNA polymerase II"/>
    <property type="evidence" value="ECO:0000318"/>
    <property type="project" value="GO_Central"/>
</dbReference>
<keyword evidence="5 10" id="KW-0805">Transcription regulation</keyword>
<comment type="subunit">
    <text evidence="10">Component of the FACT complex.</text>
</comment>
<dbReference type="GO" id="GO:0031491">
    <property type="term" value="F:nucleosome binding"/>
    <property type="evidence" value="ECO:0000318"/>
    <property type="project" value="GO_Central"/>
</dbReference>
<evidence type="ECO:0000256" key="2">
    <source>
        <dbReference type="ARBA" id="ARBA00022454"/>
    </source>
</evidence>
<gene>
    <name evidence="14" type="ORF">AMTR_s00039p00161440</name>
</gene>
<dbReference type="HOGENOM" id="CLU_004627_2_0_1"/>
<dbReference type="GO" id="GO:0035101">
    <property type="term" value="C:FACT complex"/>
    <property type="evidence" value="ECO:0000318"/>
    <property type="project" value="GO_Central"/>
</dbReference>
<keyword evidence="3 10" id="KW-0235">DNA replication</keyword>
<evidence type="ECO:0000256" key="7">
    <source>
        <dbReference type="ARBA" id="ARBA00023163"/>
    </source>
</evidence>
<protein>
    <recommendedName>
        <fullName evidence="10">FACT complex subunit</fullName>
    </recommendedName>
</protein>
<feature type="region of interest" description="Disordered" evidence="11">
    <location>
        <begin position="460"/>
        <end position="519"/>
    </location>
</feature>
<keyword evidence="7 10" id="KW-0804">Transcription</keyword>
<dbReference type="EMBL" id="KI392495">
    <property type="protein sequence ID" value="ERN15830.1"/>
    <property type="molecule type" value="Genomic_DNA"/>
</dbReference>
<dbReference type="SMART" id="SM01286">
    <property type="entry name" value="SPT16"/>
    <property type="match status" value="1"/>
</dbReference>
<comment type="similarity">
    <text evidence="1 10">Belongs to the peptidase M24 family. SPT16 subfamily.</text>
</comment>
<keyword evidence="2 10" id="KW-0158">Chromosome</keyword>
<reference evidence="15" key="1">
    <citation type="journal article" date="2013" name="Science">
        <title>The Amborella genome and the evolution of flowering plants.</title>
        <authorList>
            <consortium name="Amborella Genome Project"/>
        </authorList>
    </citation>
    <scope>NUCLEOTIDE SEQUENCE [LARGE SCALE GENOMIC DNA]</scope>
</reference>
<evidence type="ECO:0000259" key="13">
    <source>
        <dbReference type="SMART" id="SM01287"/>
    </source>
</evidence>
<dbReference type="Pfam" id="PF24824">
    <property type="entry name" value="PH_SPT16"/>
    <property type="match status" value="1"/>
</dbReference>
<dbReference type="STRING" id="13333.U5D0Q6"/>
<dbReference type="FunFam" id="2.30.29.30:FF:000017">
    <property type="entry name" value="FACT complex subunit SPT16"/>
    <property type="match status" value="1"/>
</dbReference>
<dbReference type="Gene3D" id="2.30.29.150">
    <property type="match status" value="1"/>
</dbReference>
<accession>U5D0Q6</accession>
<evidence type="ECO:0000313" key="15">
    <source>
        <dbReference type="Proteomes" id="UP000017836"/>
    </source>
</evidence>
<name>U5D0Q6_AMBTC</name>
<dbReference type="AlphaFoldDB" id="U5D0Q6"/>
<keyword evidence="8 10" id="KW-0234">DNA repair</keyword>
<evidence type="ECO:0000256" key="1">
    <source>
        <dbReference type="ARBA" id="ARBA00010779"/>
    </source>
</evidence>
<dbReference type="Gene3D" id="2.30.29.30">
    <property type="entry name" value="Pleckstrin-homology domain (PH domain)/Phosphotyrosine-binding domain (PTB)"/>
    <property type="match status" value="1"/>
</dbReference>
<evidence type="ECO:0000256" key="11">
    <source>
        <dbReference type="SAM" id="MobiDB-lite"/>
    </source>
</evidence>
<dbReference type="PANTHER" id="PTHR13980:SF15">
    <property type="entry name" value="FACT COMPLEX SUBUNIT SPT16"/>
    <property type="match status" value="1"/>
</dbReference>
<dbReference type="SMART" id="SM01287">
    <property type="entry name" value="Rtt106"/>
    <property type="match status" value="1"/>
</dbReference>
<feature type="domain" description="Histone chaperone RTT106/FACT complex subunit SPT16-like middle" evidence="13">
    <location>
        <begin position="337"/>
        <end position="427"/>
    </location>
</feature>
<organism evidence="14 15">
    <name type="scientific">Amborella trichopoda</name>
    <dbReference type="NCBI Taxonomy" id="13333"/>
    <lineage>
        <taxon>Eukaryota</taxon>
        <taxon>Viridiplantae</taxon>
        <taxon>Streptophyta</taxon>
        <taxon>Embryophyta</taxon>
        <taxon>Tracheophyta</taxon>
        <taxon>Spermatophyta</taxon>
        <taxon>Magnoliopsida</taxon>
        <taxon>Amborellales</taxon>
        <taxon>Amborellaceae</taxon>
        <taxon>Amborella</taxon>
    </lineage>
</organism>
<dbReference type="Proteomes" id="UP000017836">
    <property type="component" value="Unassembled WGS sequence"/>
</dbReference>
<comment type="function">
    <text evidence="10">Component of the FACT complex, a general chromatin factor that acts to reorganize nucleosomes. The FACT complex is involved in multiple processes that require DNA as a template such as mRNA elongation, DNA replication and DNA repair. During transcription elongation the FACT complex acts as a histone chaperone that both destabilizes and restores nucleosomal structure. It facilitates the passage of RNA polymerase II and transcription by promoting the dissociation of one histone H2A-H2B dimer from the nucleosome, then subsequently promotes the reestablishment of the nucleosome following the passage of RNA polymerase II.</text>
</comment>
<dbReference type="GO" id="GO:0006281">
    <property type="term" value="P:DNA repair"/>
    <property type="evidence" value="ECO:0007669"/>
    <property type="project" value="UniProtKB-UniRule"/>
</dbReference>
<proteinExistence type="inferred from homology"/>
<dbReference type="Gramene" id="ERN15830">
    <property type="protein sequence ID" value="ERN15830"/>
    <property type="gene ID" value="AMTR_s00039p00161440"/>
</dbReference>